<keyword evidence="1" id="KW-0807">Transducer</keyword>
<evidence type="ECO:0000313" key="3">
    <source>
        <dbReference type="EMBL" id="SPF28658.1"/>
    </source>
</evidence>
<dbReference type="AlphaFoldDB" id="A0A2R8A9E5"/>
<dbReference type="GO" id="GO:0016020">
    <property type="term" value="C:membrane"/>
    <property type="evidence" value="ECO:0007669"/>
    <property type="project" value="InterPro"/>
</dbReference>
<keyword evidence="4" id="KW-1185">Reference proteome</keyword>
<gene>
    <name evidence="3" type="primary">mcp2</name>
    <name evidence="3" type="ORF">POI8812_00960</name>
</gene>
<evidence type="ECO:0000313" key="4">
    <source>
        <dbReference type="Proteomes" id="UP000244932"/>
    </source>
</evidence>
<dbReference type="InterPro" id="IPR004089">
    <property type="entry name" value="MCPsignal_dom"/>
</dbReference>
<dbReference type="PROSITE" id="PS50111">
    <property type="entry name" value="CHEMOTAXIS_TRANSDUC_2"/>
    <property type="match status" value="1"/>
</dbReference>
<proteinExistence type="predicted"/>
<dbReference type="Gene3D" id="1.10.287.950">
    <property type="entry name" value="Methyl-accepting chemotaxis protein"/>
    <property type="match status" value="1"/>
</dbReference>
<dbReference type="Pfam" id="PF00015">
    <property type="entry name" value="MCPsignal"/>
    <property type="match status" value="1"/>
</dbReference>
<dbReference type="GO" id="GO:0007165">
    <property type="term" value="P:signal transduction"/>
    <property type="evidence" value="ECO:0007669"/>
    <property type="project" value="UniProtKB-KW"/>
</dbReference>
<accession>A0A2R8A9E5</accession>
<reference evidence="3 4" key="1">
    <citation type="submission" date="2018-03" db="EMBL/GenBank/DDBJ databases">
        <authorList>
            <person name="Keele B.F."/>
        </authorList>
    </citation>
    <scope>NUCLEOTIDE SEQUENCE [LARGE SCALE GENOMIC DNA]</scope>
    <source>
        <strain evidence="3 4">CeCT 8812</strain>
    </source>
</reference>
<dbReference type="RefSeq" id="WP_108781341.1">
    <property type="nucleotide sequence ID" value="NZ_OMKW01000001.1"/>
</dbReference>
<feature type="domain" description="Methyl-accepting transducer" evidence="2">
    <location>
        <begin position="143"/>
        <end position="214"/>
    </location>
</feature>
<dbReference type="Proteomes" id="UP000244932">
    <property type="component" value="Unassembled WGS sequence"/>
</dbReference>
<dbReference type="SUPFAM" id="SSF58104">
    <property type="entry name" value="Methyl-accepting chemotaxis protein (MCP) signaling domain"/>
    <property type="match status" value="1"/>
</dbReference>
<evidence type="ECO:0000256" key="1">
    <source>
        <dbReference type="PROSITE-ProRule" id="PRU00284"/>
    </source>
</evidence>
<sequence>MSSVAQNLSDAPDWTVDPIIQMERDVLPVLHQVPLWCVAQALNIARPEIGPVLQCAEDAFRMRAAQLLSDHGIAVGIEDQTRFRETANLLRETHKRLLDVDSSPDGVELYTFLQGRFVLQVEATLDRFREIFLIRVLKSHIVQAEQAARAVGELNEIGRQFYYVALNASIEAARMGAGGRGFSIIGDEIRKMSKTAQQTAQTLQKLMVEEQDKA</sequence>
<protein>
    <submittedName>
        <fullName evidence="3">Methyl-accepting chemotaxis protein 2</fullName>
    </submittedName>
</protein>
<evidence type="ECO:0000259" key="2">
    <source>
        <dbReference type="PROSITE" id="PS50111"/>
    </source>
</evidence>
<organism evidence="3 4">
    <name type="scientific">Pontivivens insulae</name>
    <dbReference type="NCBI Taxonomy" id="1639689"/>
    <lineage>
        <taxon>Bacteria</taxon>
        <taxon>Pseudomonadati</taxon>
        <taxon>Pseudomonadota</taxon>
        <taxon>Alphaproteobacteria</taxon>
        <taxon>Rhodobacterales</taxon>
        <taxon>Paracoccaceae</taxon>
        <taxon>Pontivivens</taxon>
    </lineage>
</organism>
<name>A0A2R8A9E5_9RHOB</name>
<dbReference type="OrthoDB" id="9765776at2"/>
<dbReference type="EMBL" id="OMKW01000001">
    <property type="protein sequence ID" value="SPF28658.1"/>
    <property type="molecule type" value="Genomic_DNA"/>
</dbReference>